<reference evidence="2 3" key="1">
    <citation type="submission" date="2019-12" db="EMBL/GenBank/DDBJ databases">
        <authorList>
            <person name="Feng G."/>
            <person name="Zhu H."/>
        </authorList>
    </citation>
    <scope>NUCLEOTIDE SEQUENCE [LARGE SCALE GENOMIC DNA]</scope>
    <source>
        <strain evidence="2 3">FGD1</strain>
    </source>
</reference>
<evidence type="ECO:0000313" key="2">
    <source>
        <dbReference type="EMBL" id="MYM00357.1"/>
    </source>
</evidence>
<organism evidence="2 3">
    <name type="scientific">Novosphingobium silvae</name>
    <dbReference type="NCBI Taxonomy" id="2692619"/>
    <lineage>
        <taxon>Bacteria</taxon>
        <taxon>Pseudomonadati</taxon>
        <taxon>Pseudomonadota</taxon>
        <taxon>Alphaproteobacteria</taxon>
        <taxon>Sphingomonadales</taxon>
        <taxon>Sphingomonadaceae</taxon>
        <taxon>Novosphingobium</taxon>
    </lineage>
</organism>
<evidence type="ECO:0000256" key="1">
    <source>
        <dbReference type="SAM" id="SignalP"/>
    </source>
</evidence>
<proteinExistence type="predicted"/>
<dbReference type="EMBL" id="WVTD01000046">
    <property type="protein sequence ID" value="MYM00357.1"/>
    <property type="molecule type" value="Genomic_DNA"/>
</dbReference>
<gene>
    <name evidence="2" type="ORF">GR702_21710</name>
</gene>
<keyword evidence="1" id="KW-0732">Signal</keyword>
<evidence type="ECO:0000313" key="3">
    <source>
        <dbReference type="Proteomes" id="UP000465810"/>
    </source>
</evidence>
<protein>
    <submittedName>
        <fullName evidence="2">Uncharacterized protein</fullName>
    </submittedName>
</protein>
<feature type="signal peptide" evidence="1">
    <location>
        <begin position="1"/>
        <end position="23"/>
    </location>
</feature>
<dbReference type="AlphaFoldDB" id="A0A7X4K8M9"/>
<feature type="chain" id="PRO_5031195736" evidence="1">
    <location>
        <begin position="24"/>
        <end position="94"/>
    </location>
</feature>
<keyword evidence="3" id="KW-1185">Reference proteome</keyword>
<sequence>MRGLTVFAAFAAATIAFTAPAVARAPQSDAEIKQRIIKQSIASYPGNCACPYNSASNGSRCGGRSAWNRGGGYAPMCFPKDVSAAAVKAYRASH</sequence>
<name>A0A7X4K8M9_9SPHN</name>
<accession>A0A7X4K8M9</accession>
<comment type="caution">
    <text evidence="2">The sequence shown here is derived from an EMBL/GenBank/DDBJ whole genome shotgun (WGS) entry which is preliminary data.</text>
</comment>
<dbReference type="Proteomes" id="UP000465810">
    <property type="component" value="Unassembled WGS sequence"/>
</dbReference>